<name>A0ABQ9HSI6_9NEOP</name>
<gene>
    <name evidence="1" type="ORF">PR048_013295</name>
</gene>
<dbReference type="PANTHER" id="PTHR46289">
    <property type="entry name" value="52 KDA REPRESSOR OF THE INHIBITOR OF THE PROTEIN KINASE-LIKE PROTEIN-RELATED"/>
    <property type="match status" value="1"/>
</dbReference>
<dbReference type="Proteomes" id="UP001159363">
    <property type="component" value="Chromosome X"/>
</dbReference>
<evidence type="ECO:0008006" key="3">
    <source>
        <dbReference type="Google" id="ProtNLM"/>
    </source>
</evidence>
<reference evidence="1 2" key="1">
    <citation type="submission" date="2023-02" db="EMBL/GenBank/DDBJ databases">
        <title>LHISI_Scaffold_Assembly.</title>
        <authorList>
            <person name="Stuart O.P."/>
            <person name="Cleave R."/>
            <person name="Magrath M.J.L."/>
            <person name="Mikheyev A.S."/>
        </authorList>
    </citation>
    <scope>NUCLEOTIDE SEQUENCE [LARGE SCALE GENOMIC DNA]</scope>
    <source>
        <strain evidence="1">Daus_M_001</strain>
        <tissue evidence="1">Leg muscle</tissue>
    </source>
</reference>
<dbReference type="PANTHER" id="PTHR46289:SF14">
    <property type="entry name" value="DUF4371 DOMAIN-CONTAINING PROTEIN"/>
    <property type="match status" value="1"/>
</dbReference>
<organism evidence="1 2">
    <name type="scientific">Dryococelus australis</name>
    <dbReference type="NCBI Taxonomy" id="614101"/>
    <lineage>
        <taxon>Eukaryota</taxon>
        <taxon>Metazoa</taxon>
        <taxon>Ecdysozoa</taxon>
        <taxon>Arthropoda</taxon>
        <taxon>Hexapoda</taxon>
        <taxon>Insecta</taxon>
        <taxon>Pterygota</taxon>
        <taxon>Neoptera</taxon>
        <taxon>Polyneoptera</taxon>
        <taxon>Phasmatodea</taxon>
        <taxon>Verophasmatodea</taxon>
        <taxon>Anareolatae</taxon>
        <taxon>Phasmatidae</taxon>
        <taxon>Eurycanthinae</taxon>
        <taxon>Dryococelus</taxon>
    </lineage>
</organism>
<proteinExistence type="predicted"/>
<evidence type="ECO:0000313" key="1">
    <source>
        <dbReference type="EMBL" id="KAJ8887080.1"/>
    </source>
</evidence>
<dbReference type="InterPro" id="IPR052958">
    <property type="entry name" value="IFN-induced_PKR_regulator"/>
</dbReference>
<protein>
    <recommendedName>
        <fullName evidence="3">HAT C-terminal dimerisation domain-containing protein</fullName>
    </recommendedName>
</protein>
<sequence>MELSGSQSDEHLEQYLSKKVVKICNMYMGFIGKLGAFVLHAKYKLWREHWVTAKNVNSTITQKVLDTVDNCKKDMFPNIHKLLLLLATLPISVATAECSFSSLWWLKTWLHNGKGEELLNGLVLLHFHRYIDANKDSIINDFAKKKYRHIDYILSSLLSSFALATGVPSDSTTQVYSLRHEQGGMAAVPRSCRSQCTSWVGSVCTSSMLSAGWGPINSSIPLLVSARHVYGGMVAGARSGARPGTEAYSGATD</sequence>
<dbReference type="EMBL" id="JARBHB010000004">
    <property type="protein sequence ID" value="KAJ8887080.1"/>
    <property type="molecule type" value="Genomic_DNA"/>
</dbReference>
<comment type="caution">
    <text evidence="1">The sequence shown here is derived from an EMBL/GenBank/DDBJ whole genome shotgun (WGS) entry which is preliminary data.</text>
</comment>
<evidence type="ECO:0000313" key="2">
    <source>
        <dbReference type="Proteomes" id="UP001159363"/>
    </source>
</evidence>
<keyword evidence="2" id="KW-1185">Reference proteome</keyword>
<accession>A0ABQ9HSI6</accession>